<feature type="domain" description="O-antigen ligase-related" evidence="6">
    <location>
        <begin position="197"/>
        <end position="335"/>
    </location>
</feature>
<keyword evidence="3 5" id="KW-1133">Transmembrane helix</keyword>
<feature type="transmembrane region" description="Helical" evidence="5">
    <location>
        <begin position="235"/>
        <end position="255"/>
    </location>
</feature>
<evidence type="ECO:0000256" key="2">
    <source>
        <dbReference type="ARBA" id="ARBA00022692"/>
    </source>
</evidence>
<evidence type="ECO:0000259" key="6">
    <source>
        <dbReference type="Pfam" id="PF04932"/>
    </source>
</evidence>
<gene>
    <name evidence="7" type="ORF">VIN30_04655</name>
</gene>
<feature type="transmembrane region" description="Helical" evidence="5">
    <location>
        <begin position="12"/>
        <end position="31"/>
    </location>
</feature>
<evidence type="ECO:0000313" key="7">
    <source>
        <dbReference type="EMBL" id="MEC4175733.1"/>
    </source>
</evidence>
<organism evidence="7 8">
    <name type="scientific">Adlercreutzia wanghongyangiae</name>
    <dbReference type="NCBI Taxonomy" id="3111451"/>
    <lineage>
        <taxon>Bacteria</taxon>
        <taxon>Bacillati</taxon>
        <taxon>Actinomycetota</taxon>
        <taxon>Coriobacteriia</taxon>
        <taxon>Eggerthellales</taxon>
        <taxon>Eggerthellaceae</taxon>
        <taxon>Adlercreutzia</taxon>
    </lineage>
</organism>
<dbReference type="Pfam" id="PF04932">
    <property type="entry name" value="Wzy_C"/>
    <property type="match status" value="1"/>
</dbReference>
<dbReference type="GO" id="GO:0016874">
    <property type="term" value="F:ligase activity"/>
    <property type="evidence" value="ECO:0007669"/>
    <property type="project" value="UniProtKB-KW"/>
</dbReference>
<sequence>MKMLEHMREKVALLNSRWFIGIFAILIVPFFPPEIINHVGTSLFIDAYAWGGVISAVACALLYVLLARKDVFSLLSVILPAIVLLSTLFYGGAINLWFSKWLPCFAIVMLVAAFGRSMKRELLWGLFVVTFTLSVLNLASALLFPEGVYATNGTAQSGNFFYGNKDSAYRILFPALCSSFVLDACCGRWLSVRSLFVLAVSILTVYLATSSATLLALTFLVVLVLCARWEALRRYLNGLTVTIMGVAGFLAIVVFRLQHLFDFIIVDALGKSLTFTGRTFIWDKVFELQGIRCFFIGRGVSGYRELWVNDRQYYHAHDGFLDIWLNSGMLGVLVLCTMLGLVAFVLYRFRTRQEAAVYAAVLGAYYLNGITEPVFSVSFIAVLALAYYSFAGDGYCVPFDGIKIEKGEGNG</sequence>
<dbReference type="EMBL" id="JAYMFF010000007">
    <property type="protein sequence ID" value="MEC4175733.1"/>
    <property type="molecule type" value="Genomic_DNA"/>
</dbReference>
<evidence type="ECO:0000256" key="5">
    <source>
        <dbReference type="SAM" id="Phobius"/>
    </source>
</evidence>
<feature type="transmembrane region" description="Helical" evidence="5">
    <location>
        <begin position="196"/>
        <end position="223"/>
    </location>
</feature>
<evidence type="ECO:0000256" key="3">
    <source>
        <dbReference type="ARBA" id="ARBA00022989"/>
    </source>
</evidence>
<evidence type="ECO:0000313" key="8">
    <source>
        <dbReference type="Proteomes" id="UP001349994"/>
    </source>
</evidence>
<accession>A0ABU6IH09</accession>
<feature type="transmembrane region" description="Helical" evidence="5">
    <location>
        <begin position="359"/>
        <end position="388"/>
    </location>
</feature>
<dbReference type="RefSeq" id="WP_338209674.1">
    <property type="nucleotide sequence ID" value="NZ_JAYMFF010000007.1"/>
</dbReference>
<proteinExistence type="predicted"/>
<reference evidence="7 8" key="1">
    <citation type="submission" date="2024-01" db="EMBL/GenBank/DDBJ databases">
        <title>novel species in genus Adlercreutzia.</title>
        <authorList>
            <person name="Liu X."/>
        </authorList>
    </citation>
    <scope>NUCLEOTIDE SEQUENCE [LARGE SCALE GENOMIC DNA]</scope>
    <source>
        <strain evidence="7 8">R7</strain>
    </source>
</reference>
<keyword evidence="2 5" id="KW-0812">Transmembrane</keyword>
<feature type="transmembrane region" description="Helical" evidence="5">
    <location>
        <begin position="96"/>
        <end position="115"/>
    </location>
</feature>
<keyword evidence="7" id="KW-0436">Ligase</keyword>
<dbReference type="Proteomes" id="UP001349994">
    <property type="component" value="Unassembled WGS sequence"/>
</dbReference>
<feature type="transmembrane region" description="Helical" evidence="5">
    <location>
        <begin position="71"/>
        <end position="90"/>
    </location>
</feature>
<keyword evidence="8" id="KW-1185">Reference proteome</keyword>
<comment type="caution">
    <text evidence="7">The sequence shown here is derived from an EMBL/GenBank/DDBJ whole genome shotgun (WGS) entry which is preliminary data.</text>
</comment>
<dbReference type="InterPro" id="IPR007016">
    <property type="entry name" value="O-antigen_ligase-rel_domated"/>
</dbReference>
<feature type="transmembrane region" description="Helical" evidence="5">
    <location>
        <begin position="323"/>
        <end position="347"/>
    </location>
</feature>
<evidence type="ECO:0000256" key="1">
    <source>
        <dbReference type="ARBA" id="ARBA00004141"/>
    </source>
</evidence>
<name>A0ABU6IH09_9ACTN</name>
<protein>
    <submittedName>
        <fullName evidence="7">O-antigen ligase family protein</fullName>
    </submittedName>
</protein>
<feature type="transmembrane region" description="Helical" evidence="5">
    <location>
        <begin position="43"/>
        <end position="64"/>
    </location>
</feature>
<comment type="subcellular location">
    <subcellularLocation>
        <location evidence="1">Membrane</location>
        <topology evidence="1">Multi-pass membrane protein</topology>
    </subcellularLocation>
</comment>
<keyword evidence="4 5" id="KW-0472">Membrane</keyword>
<evidence type="ECO:0000256" key="4">
    <source>
        <dbReference type="ARBA" id="ARBA00023136"/>
    </source>
</evidence>
<feature type="transmembrane region" description="Helical" evidence="5">
    <location>
        <begin position="122"/>
        <end position="144"/>
    </location>
</feature>